<reference evidence="2 3" key="1">
    <citation type="submission" date="2023-08" db="EMBL/GenBank/DDBJ databases">
        <authorList>
            <person name="Kumar R."/>
        </authorList>
    </citation>
    <scope>NUCLEOTIDE SEQUENCE [LARGE SCALE GENOMIC DNA]</scope>
    <source>
        <strain evidence="2 3">LUR13</strain>
    </source>
</reference>
<sequence>MKPKFKWYMVPILLISVIACDPVIEMTNTNHNAQTIKVEDESAANKPTENEAPTRKQQTVYVTALDVDSDMGDAAAAHGVLNTKNSCLYMDDLLLVVSSPHITWTQDPFTISDINEFIFEIGDTVLVGGSQADYKNMASFASDWKNPPLATCKAEKIWLMNGINIPREDLL</sequence>
<dbReference type="RefSeq" id="WP_305935650.1">
    <property type="nucleotide sequence ID" value="NZ_JAVAJI010000007.1"/>
</dbReference>
<evidence type="ECO:0000256" key="1">
    <source>
        <dbReference type="SAM" id="SignalP"/>
    </source>
</evidence>
<accession>A0ABT9HFM7</accession>
<name>A0ABT9HFM7_9GAMM</name>
<dbReference type="EMBL" id="JAVAJI010000007">
    <property type="protein sequence ID" value="MDP4544563.1"/>
    <property type="molecule type" value="Genomic_DNA"/>
</dbReference>
<dbReference type="Proteomes" id="UP001228171">
    <property type="component" value="Unassembled WGS sequence"/>
</dbReference>
<organism evidence="2 3">
    <name type="scientific">Psychrobacter faecalis</name>
    <dbReference type="NCBI Taxonomy" id="180588"/>
    <lineage>
        <taxon>Bacteria</taxon>
        <taxon>Pseudomonadati</taxon>
        <taxon>Pseudomonadota</taxon>
        <taxon>Gammaproteobacteria</taxon>
        <taxon>Moraxellales</taxon>
        <taxon>Moraxellaceae</taxon>
        <taxon>Psychrobacter</taxon>
    </lineage>
</organism>
<keyword evidence="3" id="KW-1185">Reference proteome</keyword>
<evidence type="ECO:0000313" key="3">
    <source>
        <dbReference type="Proteomes" id="UP001228171"/>
    </source>
</evidence>
<proteinExistence type="predicted"/>
<dbReference type="PROSITE" id="PS51257">
    <property type="entry name" value="PROKAR_LIPOPROTEIN"/>
    <property type="match status" value="1"/>
</dbReference>
<protein>
    <submittedName>
        <fullName evidence="2">Uncharacterized protein</fullName>
    </submittedName>
</protein>
<keyword evidence="1" id="KW-0732">Signal</keyword>
<feature type="chain" id="PRO_5047021309" evidence="1">
    <location>
        <begin position="22"/>
        <end position="171"/>
    </location>
</feature>
<evidence type="ECO:0000313" key="2">
    <source>
        <dbReference type="EMBL" id="MDP4544563.1"/>
    </source>
</evidence>
<feature type="signal peptide" evidence="1">
    <location>
        <begin position="1"/>
        <end position="21"/>
    </location>
</feature>
<comment type="caution">
    <text evidence="2">The sequence shown here is derived from an EMBL/GenBank/DDBJ whole genome shotgun (WGS) entry which is preliminary data.</text>
</comment>
<gene>
    <name evidence="2" type="ORF">Q8P09_05665</name>
</gene>